<evidence type="ECO:0000259" key="5">
    <source>
        <dbReference type="PROSITE" id="PS50979"/>
    </source>
</evidence>
<dbReference type="EMBL" id="BAAART010000055">
    <property type="protein sequence ID" value="GAA2230616.1"/>
    <property type="molecule type" value="Genomic_DNA"/>
</dbReference>
<proteinExistence type="predicted"/>
<evidence type="ECO:0000313" key="6">
    <source>
        <dbReference type="EMBL" id="GAA2230616.1"/>
    </source>
</evidence>
<evidence type="ECO:0000256" key="2">
    <source>
        <dbReference type="ARBA" id="ARBA00022598"/>
    </source>
</evidence>
<evidence type="ECO:0000256" key="1">
    <source>
        <dbReference type="ARBA" id="ARBA00003761"/>
    </source>
</evidence>
<dbReference type="InterPro" id="IPR005481">
    <property type="entry name" value="BC-like_N"/>
</dbReference>
<dbReference type="InterPro" id="IPR051602">
    <property type="entry name" value="ACC_Biotin_Carboxylase"/>
</dbReference>
<dbReference type="Proteomes" id="UP001501474">
    <property type="component" value="Unassembled WGS sequence"/>
</dbReference>
<accession>A0ABP5QBC3</accession>
<dbReference type="PANTHER" id="PTHR48095:SF2">
    <property type="entry name" value="BIOTIN CARBOXYLASE, CHLOROPLASTIC"/>
    <property type="match status" value="1"/>
</dbReference>
<name>A0ABP5QBC3_9ACTN</name>
<comment type="caution">
    <text evidence="6">The sequence shown here is derived from an EMBL/GenBank/DDBJ whole genome shotgun (WGS) entry which is preliminary data.</text>
</comment>
<keyword evidence="3" id="KW-0547">Nucleotide-binding</keyword>
<dbReference type="InterPro" id="IPR011764">
    <property type="entry name" value="Biotin_carboxylation_dom"/>
</dbReference>
<feature type="domain" description="Biotin carboxylation" evidence="5">
    <location>
        <begin position="1"/>
        <end position="163"/>
    </location>
</feature>
<dbReference type="PANTHER" id="PTHR48095">
    <property type="entry name" value="PYRUVATE CARBOXYLASE SUBUNIT A"/>
    <property type="match status" value="1"/>
</dbReference>
<dbReference type="SUPFAM" id="SSF52440">
    <property type="entry name" value="PreATP-grasp domain"/>
    <property type="match status" value="1"/>
</dbReference>
<protein>
    <recommendedName>
        <fullName evidence="5">Biotin carboxylation domain-containing protein</fullName>
    </recommendedName>
</protein>
<reference evidence="7" key="1">
    <citation type="journal article" date="2019" name="Int. J. Syst. Evol. Microbiol.">
        <title>The Global Catalogue of Microorganisms (GCM) 10K type strain sequencing project: providing services to taxonomists for standard genome sequencing and annotation.</title>
        <authorList>
            <consortium name="The Broad Institute Genomics Platform"/>
            <consortium name="The Broad Institute Genome Sequencing Center for Infectious Disease"/>
            <person name="Wu L."/>
            <person name="Ma J."/>
        </authorList>
    </citation>
    <scope>NUCLEOTIDE SEQUENCE [LARGE SCALE GENOMIC DNA]</scope>
    <source>
        <strain evidence="7">JCM 3053</strain>
    </source>
</reference>
<evidence type="ECO:0000313" key="7">
    <source>
        <dbReference type="Proteomes" id="UP001501474"/>
    </source>
</evidence>
<dbReference type="Gene3D" id="3.40.50.20">
    <property type="match status" value="1"/>
</dbReference>
<evidence type="ECO:0000256" key="3">
    <source>
        <dbReference type="ARBA" id="ARBA00022741"/>
    </source>
</evidence>
<dbReference type="InterPro" id="IPR016185">
    <property type="entry name" value="PreATP-grasp_dom_sf"/>
</dbReference>
<keyword evidence="2" id="KW-0436">Ligase</keyword>
<gene>
    <name evidence="6" type="ORF">GCM10010104_25170</name>
</gene>
<organism evidence="6 7">
    <name type="scientific">Streptomyces indiaensis</name>
    <dbReference type="NCBI Taxonomy" id="284033"/>
    <lineage>
        <taxon>Bacteria</taxon>
        <taxon>Bacillati</taxon>
        <taxon>Actinomycetota</taxon>
        <taxon>Actinomycetes</taxon>
        <taxon>Kitasatosporales</taxon>
        <taxon>Streptomycetaceae</taxon>
        <taxon>Streptomyces</taxon>
    </lineage>
</organism>
<keyword evidence="4" id="KW-0067">ATP-binding</keyword>
<dbReference type="Pfam" id="PF00289">
    <property type="entry name" value="Biotin_carb_N"/>
    <property type="match status" value="1"/>
</dbReference>
<dbReference type="PROSITE" id="PS50979">
    <property type="entry name" value="BC"/>
    <property type="match status" value="1"/>
</dbReference>
<sequence length="163" mass="17444">MIRAARELDLPIVALHSRDEADALHARMADEIVVLDGEGSGAFPDAAAMVGAVVRTGCAAVHPGHGLLAENADFAQSCTGAGLTWVGPPLKVLRTLGDKTAQARLAAAPAGGGVPRWRLRRLRRCRLGRRPRHPLVSDTSWPVRLSPKARWVPERAPNGFSKK</sequence>
<keyword evidence="7" id="KW-1185">Reference proteome</keyword>
<comment type="function">
    <text evidence="1">This protein is a component of the acetyl coenzyme A carboxylase complex; first, biotin carboxylase catalyzes the carboxylation of the carrier protein and then the transcarboxylase transfers the carboxyl group to form malonyl-CoA.</text>
</comment>
<evidence type="ECO:0000256" key="4">
    <source>
        <dbReference type="ARBA" id="ARBA00022840"/>
    </source>
</evidence>